<feature type="compositionally biased region" description="Basic and acidic residues" evidence="1">
    <location>
        <begin position="743"/>
        <end position="769"/>
    </location>
</feature>
<feature type="region of interest" description="Disordered" evidence="1">
    <location>
        <begin position="50"/>
        <end position="77"/>
    </location>
</feature>
<dbReference type="PANTHER" id="PTHR33740:SF3">
    <property type="entry name" value="GPI-ANCHORED ADHESIN-LIKE PROTEIN"/>
    <property type="match status" value="1"/>
</dbReference>
<accession>A0A8T0H7N4</accession>
<feature type="region of interest" description="Disordered" evidence="1">
    <location>
        <begin position="149"/>
        <end position="365"/>
    </location>
</feature>
<dbReference type="PROSITE" id="PS51272">
    <property type="entry name" value="SLH"/>
    <property type="match status" value="1"/>
</dbReference>
<evidence type="ECO:0000313" key="4">
    <source>
        <dbReference type="Proteomes" id="UP000822688"/>
    </source>
</evidence>
<feature type="compositionally biased region" description="Polar residues" evidence="1">
    <location>
        <begin position="227"/>
        <end position="244"/>
    </location>
</feature>
<dbReference type="Proteomes" id="UP000822688">
    <property type="component" value="Chromosome 7"/>
</dbReference>
<dbReference type="AlphaFoldDB" id="A0A8T0H7N4"/>
<feature type="compositionally biased region" description="Basic and acidic residues" evidence="1">
    <location>
        <begin position="188"/>
        <end position="203"/>
    </location>
</feature>
<feature type="region of interest" description="Disordered" evidence="1">
    <location>
        <begin position="743"/>
        <end position="774"/>
    </location>
</feature>
<gene>
    <name evidence="3" type="ORF">KC19_7G088400</name>
</gene>
<feature type="compositionally biased region" description="Basic and acidic residues" evidence="1">
    <location>
        <begin position="324"/>
        <end position="334"/>
    </location>
</feature>
<reference evidence="3" key="1">
    <citation type="submission" date="2020-06" db="EMBL/GenBank/DDBJ databases">
        <title>WGS assembly of Ceratodon purpureus strain R40.</title>
        <authorList>
            <person name="Carey S.B."/>
            <person name="Jenkins J."/>
            <person name="Shu S."/>
            <person name="Lovell J.T."/>
            <person name="Sreedasyam A."/>
            <person name="Maumus F."/>
            <person name="Tiley G.P."/>
            <person name="Fernandez-Pozo N."/>
            <person name="Barry K."/>
            <person name="Chen C."/>
            <person name="Wang M."/>
            <person name="Lipzen A."/>
            <person name="Daum C."/>
            <person name="Saski C.A."/>
            <person name="Payton A.C."/>
            <person name="Mcbreen J.C."/>
            <person name="Conrad R.E."/>
            <person name="Kollar L.M."/>
            <person name="Olsson S."/>
            <person name="Huttunen S."/>
            <person name="Landis J.B."/>
            <person name="Wickett N.J."/>
            <person name="Johnson M.G."/>
            <person name="Rensing S.A."/>
            <person name="Grimwood J."/>
            <person name="Schmutz J."/>
            <person name="Mcdaniel S.F."/>
        </authorList>
    </citation>
    <scope>NUCLEOTIDE SEQUENCE</scope>
    <source>
        <strain evidence="3">R40</strain>
    </source>
</reference>
<proteinExistence type="predicted"/>
<keyword evidence="4" id="KW-1185">Reference proteome</keyword>
<dbReference type="PANTHER" id="PTHR33740">
    <property type="entry name" value="GPI-ANCHORED ADHESIN-LIKE PROTEIN"/>
    <property type="match status" value="1"/>
</dbReference>
<organism evidence="3 4">
    <name type="scientific">Ceratodon purpureus</name>
    <name type="common">Fire moss</name>
    <name type="synonym">Dicranum purpureum</name>
    <dbReference type="NCBI Taxonomy" id="3225"/>
    <lineage>
        <taxon>Eukaryota</taxon>
        <taxon>Viridiplantae</taxon>
        <taxon>Streptophyta</taxon>
        <taxon>Embryophyta</taxon>
        <taxon>Bryophyta</taxon>
        <taxon>Bryophytina</taxon>
        <taxon>Bryopsida</taxon>
        <taxon>Dicranidae</taxon>
        <taxon>Pseudoditrichales</taxon>
        <taxon>Ditrichaceae</taxon>
        <taxon>Ceratodon</taxon>
    </lineage>
</organism>
<feature type="compositionally biased region" description="Basic and acidic residues" evidence="1">
    <location>
        <begin position="54"/>
        <end position="64"/>
    </location>
</feature>
<protein>
    <recommendedName>
        <fullName evidence="2">SLH domain-containing protein</fullName>
    </recommendedName>
</protein>
<sequence length="901" mass="100223">MASTLRVFPTPAALRVGGVLGRGFRSAGAPVFHRNCDGFRSVRCSAEDSAVESPAREEKKDVAVHAEPSSSSSSLQHLGDSLADQFGGWYGVEEEEKHTWKVAALQVATGFLLALGVSLSYYVWCQKQGRRVIPTPPTLTQIQLPSFLKRSSQEPEHSDHEVDIDEESKENTVKNSFGKQSDKSLQSNKEKVVESEDVKDTSNKGENNVVDGEKQIVSDTSGDEAQRTASVPATETSTSPQDQGKASDGAKDESRNSASEPAAKFSTTQLESKIASDGSKDEPKLSVSEPAAESTSLQLDRKSTSDSNKDGPRVPVAKPASESESLRQDTEKIQKSGSVEPQLPPSQPRKSRRSQRNKRKFSGRRGKVVVPAAVDPIQEQTLAVLQALKVVEEGSDPRAICKRRDYARWIIASSSTLTRSPAHKVFPAMYIEGATELAFVDVTPDDPDFAYIQGLAEAGLIPSNFSLPREELGDRGYDSDLEEMNFFPDSPVSRQELVSWKMALGRRTLPATDKEALQAKSGFLDIDRIDRAIWPALSLDLDSGEDSIITSAFGLTRRFQPDKAATIGQAAIALAHGDSSERFGEELARLQAERLADEAVAADEASEAQKQKELNELFDGQLSIERQQKEQAQKLFEELKAEFEKFKEEKDADKDVLLKDKATVESEKELLQHLRAEVDEQLRTLSMRVMQISVEQEKLQSIRLKSESDEEELSRLMSEVEVEKQALFQARLWAEDEARKARNHAEALEQTRKQKAGREHEGTFSERSWHHSGTKAKTELENFLQRAPLQDVVDKGEDLKVNVNNALIQSWQTLLRVLNGFLQRVGDFLQEMRWKTQHYYRVTSSSTGNLIRDSAYTVSQKFQDLQGTVSQFSTRVGDGTKNFANECKGGVRRLSRRFKNE</sequence>
<dbReference type="InterPro" id="IPR001119">
    <property type="entry name" value="SLH_dom"/>
</dbReference>
<feature type="compositionally biased region" description="Polar residues" evidence="1">
    <location>
        <begin position="173"/>
        <end position="187"/>
    </location>
</feature>
<name>A0A8T0H7N4_CERPU</name>
<feature type="compositionally biased region" description="Basic and acidic residues" evidence="1">
    <location>
        <begin position="299"/>
        <end position="312"/>
    </location>
</feature>
<comment type="caution">
    <text evidence="3">The sequence shown here is derived from an EMBL/GenBank/DDBJ whole genome shotgun (WGS) entry which is preliminary data.</text>
</comment>
<evidence type="ECO:0000256" key="1">
    <source>
        <dbReference type="SAM" id="MobiDB-lite"/>
    </source>
</evidence>
<evidence type="ECO:0000259" key="2">
    <source>
        <dbReference type="PROSITE" id="PS51272"/>
    </source>
</evidence>
<dbReference type="EMBL" id="CM026428">
    <property type="protein sequence ID" value="KAG0566795.1"/>
    <property type="molecule type" value="Genomic_DNA"/>
</dbReference>
<feature type="compositionally biased region" description="Basic residues" evidence="1">
    <location>
        <begin position="349"/>
        <end position="365"/>
    </location>
</feature>
<feature type="compositionally biased region" description="Basic and acidic residues" evidence="1">
    <location>
        <begin position="151"/>
        <end position="161"/>
    </location>
</feature>
<feature type="domain" description="SLH" evidence="2">
    <location>
        <begin position="435"/>
        <end position="515"/>
    </location>
</feature>
<evidence type="ECO:0000313" key="3">
    <source>
        <dbReference type="EMBL" id="KAG0566795.1"/>
    </source>
</evidence>